<dbReference type="Proteomes" id="UP000199569">
    <property type="component" value="Unassembled WGS sequence"/>
</dbReference>
<accession>A0A1G5ATE2</accession>
<evidence type="ECO:0000313" key="3">
    <source>
        <dbReference type="EMBL" id="SCX81165.1"/>
    </source>
</evidence>
<reference evidence="3 4" key="1">
    <citation type="submission" date="2016-10" db="EMBL/GenBank/DDBJ databases">
        <authorList>
            <person name="de Groot N.N."/>
        </authorList>
    </citation>
    <scope>NUCLEOTIDE SEQUENCE [LARGE SCALE GENOMIC DNA]</scope>
    <source>
        <strain evidence="3 4">CGMCC 1.7666</strain>
    </source>
</reference>
<dbReference type="RefSeq" id="WP_175493705.1">
    <property type="nucleotide sequence ID" value="NZ_FMVJ01000002.1"/>
</dbReference>
<name>A0A1G5ATE2_9HYPH</name>
<feature type="transmembrane region" description="Helical" evidence="1">
    <location>
        <begin position="84"/>
        <end position="117"/>
    </location>
</feature>
<feature type="transmembrane region" description="Helical" evidence="1">
    <location>
        <begin position="123"/>
        <end position="140"/>
    </location>
</feature>
<feature type="transmembrane region" description="Helical" evidence="1">
    <location>
        <begin position="12"/>
        <end position="32"/>
    </location>
</feature>
<keyword evidence="1" id="KW-0472">Membrane</keyword>
<keyword evidence="4" id="KW-1185">Reference proteome</keyword>
<dbReference type="AlphaFoldDB" id="A0A1G5ATE2"/>
<sequence>MNSAAKIQTGKLVLGTILFLLAILVAKETFSLTPPTQQATVGPAFFPLLVAFGLVMNGAALFWQALRGKASEDQWIRHDMAPVLIVLAGLVIQMALLSMAGWIVGTTLLFATVAWAFGSRRTMLDLTIGFVLSAASFYLFNEMLGLSLPQGWIVDTFMNG</sequence>
<feature type="transmembrane region" description="Helical" evidence="1">
    <location>
        <begin position="44"/>
        <end position="63"/>
    </location>
</feature>
<keyword evidence="1" id="KW-0812">Transmembrane</keyword>
<protein>
    <submittedName>
        <fullName evidence="3">Putative tricarboxylic transport membrane protein</fullName>
    </submittedName>
</protein>
<evidence type="ECO:0000259" key="2">
    <source>
        <dbReference type="Pfam" id="PF07331"/>
    </source>
</evidence>
<dbReference type="Pfam" id="PF07331">
    <property type="entry name" value="TctB"/>
    <property type="match status" value="1"/>
</dbReference>
<evidence type="ECO:0000256" key="1">
    <source>
        <dbReference type="SAM" id="Phobius"/>
    </source>
</evidence>
<evidence type="ECO:0000313" key="4">
    <source>
        <dbReference type="Proteomes" id="UP000199569"/>
    </source>
</evidence>
<dbReference type="InterPro" id="IPR009936">
    <property type="entry name" value="DUF1468"/>
</dbReference>
<dbReference type="STRING" id="549386.SAMN02927923_00019"/>
<organism evidence="3 4">
    <name type="scientific">Microvirga guangxiensis</name>
    <dbReference type="NCBI Taxonomy" id="549386"/>
    <lineage>
        <taxon>Bacteria</taxon>
        <taxon>Pseudomonadati</taxon>
        <taxon>Pseudomonadota</taxon>
        <taxon>Alphaproteobacteria</taxon>
        <taxon>Hyphomicrobiales</taxon>
        <taxon>Methylobacteriaceae</taxon>
        <taxon>Microvirga</taxon>
    </lineage>
</organism>
<feature type="domain" description="DUF1468" evidence="2">
    <location>
        <begin position="13"/>
        <end position="149"/>
    </location>
</feature>
<gene>
    <name evidence="3" type="ORF">SAMN02927923_00019</name>
</gene>
<keyword evidence="1" id="KW-1133">Transmembrane helix</keyword>
<proteinExistence type="predicted"/>
<dbReference type="EMBL" id="FMVJ01000002">
    <property type="protein sequence ID" value="SCX81165.1"/>
    <property type="molecule type" value="Genomic_DNA"/>
</dbReference>